<evidence type="ECO:0000256" key="1">
    <source>
        <dbReference type="SAM" id="MobiDB-lite"/>
    </source>
</evidence>
<feature type="region of interest" description="Disordered" evidence="1">
    <location>
        <begin position="16"/>
        <end position="57"/>
    </location>
</feature>
<dbReference type="PANTHER" id="PTHR47812:SF2">
    <property type="entry name" value="SMR (SMALL MUTS RELATED) DOMAIN-CONTAINING PROTEIN"/>
    <property type="match status" value="1"/>
</dbReference>
<evidence type="ECO:0000313" key="2">
    <source>
        <dbReference type="EMBL" id="ERM99719.1"/>
    </source>
</evidence>
<sequence length="214" mass="23787">MTIRSDPLRSKISWKGRSSGWAAFDRKQREARGDLPKIEADPYPPMPHSSSSSSITQSKKIIRTYDNGDNMGYGNPRAASLIPSIIVLKDFSPQKSFSSVLKPSTDSDSSINNSKLRGQTTEETSNEVVIENLKKQYGWADLSLIGDVLVAVNYDKDQACTLLESMEYQPRKSEESKEESIDPTGGLLTYVGHQLCGVCFLHLLSLSGKRMMYI</sequence>
<dbReference type="Proteomes" id="UP000017836">
    <property type="component" value="Unassembled WGS sequence"/>
</dbReference>
<accession>W1NYG6</accession>
<dbReference type="HOGENOM" id="CLU_1290531_0_0_1"/>
<evidence type="ECO:0008006" key="4">
    <source>
        <dbReference type="Google" id="ProtNLM"/>
    </source>
</evidence>
<keyword evidence="3" id="KW-1185">Reference proteome</keyword>
<reference evidence="3" key="1">
    <citation type="journal article" date="2013" name="Science">
        <title>The Amborella genome and the evolution of flowering plants.</title>
        <authorList>
            <consortium name="Amborella Genome Project"/>
        </authorList>
    </citation>
    <scope>NUCLEOTIDE SEQUENCE [LARGE SCALE GENOMIC DNA]</scope>
</reference>
<proteinExistence type="predicted"/>
<evidence type="ECO:0000313" key="3">
    <source>
        <dbReference type="Proteomes" id="UP000017836"/>
    </source>
</evidence>
<feature type="region of interest" description="Disordered" evidence="1">
    <location>
        <begin position="98"/>
        <end position="123"/>
    </location>
</feature>
<gene>
    <name evidence="2" type="ORF">AMTR_s00099p00094820</name>
</gene>
<name>W1NYG6_AMBTC</name>
<dbReference type="STRING" id="13333.W1NYG6"/>
<dbReference type="Gramene" id="ERM99719">
    <property type="protein sequence ID" value="ERM99719"/>
    <property type="gene ID" value="AMTR_s00099p00094820"/>
</dbReference>
<organism evidence="2 3">
    <name type="scientific">Amborella trichopoda</name>
    <dbReference type="NCBI Taxonomy" id="13333"/>
    <lineage>
        <taxon>Eukaryota</taxon>
        <taxon>Viridiplantae</taxon>
        <taxon>Streptophyta</taxon>
        <taxon>Embryophyta</taxon>
        <taxon>Tracheophyta</taxon>
        <taxon>Spermatophyta</taxon>
        <taxon>Magnoliopsida</taxon>
        <taxon>Amborellales</taxon>
        <taxon>Amborellaceae</taxon>
        <taxon>Amborella</taxon>
    </lineage>
</organism>
<protein>
    <recommendedName>
        <fullName evidence="4">UBA domain-containing protein</fullName>
    </recommendedName>
</protein>
<dbReference type="eggNOG" id="KOG2401">
    <property type="taxonomic scope" value="Eukaryota"/>
</dbReference>
<dbReference type="PANTHER" id="PTHR47812">
    <property type="entry name" value="SMR (SMALL MUTS RELATED) DOMAIN-CONTAINING PROTEIN"/>
    <property type="match status" value="1"/>
</dbReference>
<feature type="compositionally biased region" description="Basic and acidic residues" evidence="1">
    <location>
        <begin position="24"/>
        <end position="40"/>
    </location>
</feature>
<dbReference type="EMBL" id="KI394994">
    <property type="protein sequence ID" value="ERM99719.1"/>
    <property type="molecule type" value="Genomic_DNA"/>
</dbReference>
<dbReference type="AlphaFoldDB" id="W1NYG6"/>